<sequence>MLDLTNEDPDQGTADNEDIKDPHNYLSFHIPAILSGMGVWLDWPPKAQDIRRGRALRRMSASHVLLSAT</sequence>
<feature type="compositionally biased region" description="Acidic residues" evidence="1">
    <location>
        <begin position="1"/>
        <end position="16"/>
    </location>
</feature>
<evidence type="ECO:0000313" key="3">
    <source>
        <dbReference type="Proteomes" id="UP000034164"/>
    </source>
</evidence>
<protein>
    <submittedName>
        <fullName evidence="2">Uncharacterized protein</fullName>
    </submittedName>
</protein>
<comment type="caution">
    <text evidence="2">The sequence shown here is derived from an EMBL/GenBank/DDBJ whole genome shotgun (WGS) entry which is preliminary data.</text>
</comment>
<dbReference type="AlphaFoldDB" id="A0A0G2JBY3"/>
<dbReference type="Proteomes" id="UP000034164">
    <property type="component" value="Unassembled WGS sequence"/>
</dbReference>
<proteinExistence type="predicted"/>
<organism evidence="2 3">
    <name type="scientific">[Emmonsia] crescens</name>
    <dbReference type="NCBI Taxonomy" id="73230"/>
    <lineage>
        <taxon>Eukaryota</taxon>
        <taxon>Fungi</taxon>
        <taxon>Dikarya</taxon>
        <taxon>Ascomycota</taxon>
        <taxon>Pezizomycotina</taxon>
        <taxon>Eurotiomycetes</taxon>
        <taxon>Eurotiomycetidae</taxon>
        <taxon>Onygenales</taxon>
        <taxon>Ajellomycetaceae</taxon>
        <taxon>Emergomyces</taxon>
    </lineage>
</organism>
<dbReference type="VEuPathDB" id="FungiDB:EMCG_06037"/>
<dbReference type="EMBL" id="LCZI01000127">
    <property type="protein sequence ID" value="KKZ68281.1"/>
    <property type="molecule type" value="Genomic_DNA"/>
</dbReference>
<gene>
    <name evidence="2" type="ORF">EMCG_06037</name>
</gene>
<accession>A0A0G2JBY3</accession>
<name>A0A0G2JBY3_9EURO</name>
<evidence type="ECO:0000256" key="1">
    <source>
        <dbReference type="SAM" id="MobiDB-lite"/>
    </source>
</evidence>
<evidence type="ECO:0000313" key="2">
    <source>
        <dbReference type="EMBL" id="KKZ68281.1"/>
    </source>
</evidence>
<reference evidence="3" key="1">
    <citation type="journal article" date="2015" name="PLoS Genet.">
        <title>The dynamic genome and transcriptome of the human fungal pathogen Blastomyces and close relative Emmonsia.</title>
        <authorList>
            <person name="Munoz J.F."/>
            <person name="Gauthier G.M."/>
            <person name="Desjardins C.A."/>
            <person name="Gallo J.E."/>
            <person name="Holder J."/>
            <person name="Sullivan T.D."/>
            <person name="Marty A.J."/>
            <person name="Carmen J.C."/>
            <person name="Chen Z."/>
            <person name="Ding L."/>
            <person name="Gujja S."/>
            <person name="Magrini V."/>
            <person name="Misas E."/>
            <person name="Mitreva M."/>
            <person name="Priest M."/>
            <person name="Saif S."/>
            <person name="Whiston E.A."/>
            <person name="Young S."/>
            <person name="Zeng Q."/>
            <person name="Goldman W.E."/>
            <person name="Mardis E.R."/>
            <person name="Taylor J.W."/>
            <person name="McEwen J.G."/>
            <person name="Clay O.K."/>
            <person name="Klein B.S."/>
            <person name="Cuomo C.A."/>
        </authorList>
    </citation>
    <scope>NUCLEOTIDE SEQUENCE [LARGE SCALE GENOMIC DNA]</scope>
    <source>
        <strain evidence="3">UAMH 3008</strain>
    </source>
</reference>
<feature type="region of interest" description="Disordered" evidence="1">
    <location>
        <begin position="1"/>
        <end position="21"/>
    </location>
</feature>